<evidence type="ECO:0000313" key="6">
    <source>
        <dbReference type="Proteomes" id="UP000316714"/>
    </source>
</evidence>
<evidence type="ECO:0000256" key="3">
    <source>
        <dbReference type="ARBA" id="ARBA00022884"/>
    </source>
</evidence>
<dbReference type="InterPro" id="IPR003751">
    <property type="entry name" value="CsrA"/>
</dbReference>
<dbReference type="GO" id="GO:0006402">
    <property type="term" value="P:mRNA catabolic process"/>
    <property type="evidence" value="ECO:0007669"/>
    <property type="project" value="InterPro"/>
</dbReference>
<dbReference type="RefSeq" id="WP_146561557.1">
    <property type="nucleotide sequence ID" value="NZ_SIHJ01000001.1"/>
</dbReference>
<reference evidence="5 6" key="1">
    <citation type="submission" date="2019-02" db="EMBL/GenBank/DDBJ databases">
        <title>Deep-cultivation of Planctomycetes and their phenomic and genomic characterization uncovers novel biology.</title>
        <authorList>
            <person name="Wiegand S."/>
            <person name="Jogler M."/>
            <person name="Boedeker C."/>
            <person name="Pinto D."/>
            <person name="Vollmers J."/>
            <person name="Rivas-Marin E."/>
            <person name="Kohn T."/>
            <person name="Peeters S.H."/>
            <person name="Heuer A."/>
            <person name="Rast P."/>
            <person name="Oberbeckmann S."/>
            <person name="Bunk B."/>
            <person name="Jeske O."/>
            <person name="Meyerdierks A."/>
            <person name="Storesund J.E."/>
            <person name="Kallscheuer N."/>
            <person name="Luecker S."/>
            <person name="Lage O.M."/>
            <person name="Pohl T."/>
            <person name="Merkel B.J."/>
            <person name="Hornburger P."/>
            <person name="Mueller R.-W."/>
            <person name="Bruemmer F."/>
            <person name="Labrenz M."/>
            <person name="Spormann A.M."/>
            <person name="Op Den Camp H."/>
            <person name="Overmann J."/>
            <person name="Amann R."/>
            <person name="Jetten M.S.M."/>
            <person name="Mascher T."/>
            <person name="Medema M.H."/>
            <person name="Devos D.P."/>
            <person name="Kaster A.-K."/>
            <person name="Ovreas L."/>
            <person name="Rohde M."/>
            <person name="Galperin M.Y."/>
            <person name="Jogler C."/>
        </authorList>
    </citation>
    <scope>NUCLEOTIDE SEQUENCE [LARGE SCALE GENOMIC DNA]</scope>
    <source>
        <strain evidence="5 6">KOR34</strain>
    </source>
</reference>
<evidence type="ECO:0000256" key="2">
    <source>
        <dbReference type="ARBA" id="ARBA00022845"/>
    </source>
</evidence>
<dbReference type="Proteomes" id="UP000316714">
    <property type="component" value="Unassembled WGS sequence"/>
</dbReference>
<keyword evidence="4" id="KW-0678">Repressor</keyword>
<gene>
    <name evidence="4" type="primary">csrA</name>
    <name evidence="5" type="ORF">KOR34_02990</name>
</gene>
<dbReference type="EMBL" id="SIHJ01000001">
    <property type="protein sequence ID" value="TWT35408.1"/>
    <property type="molecule type" value="Genomic_DNA"/>
</dbReference>
<dbReference type="GO" id="GO:0045947">
    <property type="term" value="P:negative regulation of translational initiation"/>
    <property type="evidence" value="ECO:0007669"/>
    <property type="project" value="UniProtKB-UniRule"/>
</dbReference>
<protein>
    <recommendedName>
        <fullName evidence="4">Translational regulator CsrA</fullName>
    </recommendedName>
</protein>
<evidence type="ECO:0000256" key="4">
    <source>
        <dbReference type="HAMAP-Rule" id="MF_00167"/>
    </source>
</evidence>
<comment type="similarity">
    <text evidence="4">Belongs to the CsrA/RsmA family.</text>
</comment>
<dbReference type="PANTHER" id="PTHR34984:SF1">
    <property type="entry name" value="CARBON STORAGE REGULATOR"/>
    <property type="match status" value="1"/>
</dbReference>
<dbReference type="SUPFAM" id="SSF117130">
    <property type="entry name" value="CsrA-like"/>
    <property type="match status" value="1"/>
</dbReference>
<dbReference type="PANTHER" id="PTHR34984">
    <property type="entry name" value="CARBON STORAGE REGULATOR"/>
    <property type="match status" value="1"/>
</dbReference>
<keyword evidence="1 4" id="KW-0963">Cytoplasm</keyword>
<keyword evidence="3 4" id="KW-0694">RNA-binding</keyword>
<comment type="caution">
    <text evidence="5">The sequence shown here is derived from an EMBL/GenBank/DDBJ whole genome shotgun (WGS) entry which is preliminary data.</text>
</comment>
<dbReference type="HAMAP" id="MF_00167">
    <property type="entry name" value="CsrA"/>
    <property type="match status" value="1"/>
</dbReference>
<evidence type="ECO:0000313" key="5">
    <source>
        <dbReference type="EMBL" id="TWT35408.1"/>
    </source>
</evidence>
<organism evidence="5 6">
    <name type="scientific">Posidoniimonas corsicana</name>
    <dbReference type="NCBI Taxonomy" id="1938618"/>
    <lineage>
        <taxon>Bacteria</taxon>
        <taxon>Pseudomonadati</taxon>
        <taxon>Planctomycetota</taxon>
        <taxon>Planctomycetia</taxon>
        <taxon>Pirellulales</taxon>
        <taxon>Lacipirellulaceae</taxon>
        <taxon>Posidoniimonas</taxon>
    </lineage>
</organism>
<dbReference type="OrthoDB" id="289081at2"/>
<keyword evidence="4" id="KW-1005">Bacterial flagellum biogenesis</keyword>
<comment type="function">
    <text evidence="4">A translational regulator that binds mRNA to regulate translation initiation and/or mRNA stability. Usually binds in the 5'-UTR at or near the Shine-Dalgarno sequence preventing ribosome-binding, thus repressing translation. Its main target seems to be the major flagellin gene, while its function is anatagonized by FliW.</text>
</comment>
<keyword evidence="2 4" id="KW-0810">Translation regulation</keyword>
<dbReference type="InterPro" id="IPR036107">
    <property type="entry name" value="CsrA_sf"/>
</dbReference>
<dbReference type="Gene3D" id="2.60.40.4380">
    <property type="entry name" value="Translational regulator CsrA"/>
    <property type="match status" value="1"/>
</dbReference>
<dbReference type="AlphaFoldDB" id="A0A5C5VA21"/>
<dbReference type="GO" id="GO:0048027">
    <property type="term" value="F:mRNA 5'-UTR binding"/>
    <property type="evidence" value="ECO:0007669"/>
    <property type="project" value="UniProtKB-UniRule"/>
</dbReference>
<name>A0A5C5VA21_9BACT</name>
<dbReference type="Pfam" id="PF02599">
    <property type="entry name" value="CsrA"/>
    <property type="match status" value="1"/>
</dbReference>
<proteinExistence type="inferred from homology"/>
<sequence length="95" mass="10435">MLVLSRKANESIQIGDNVTVEIRRIAGNRVTVAINAPRDVRILRGELKQAATEFEVDLVEEGSGEPDDAYTVEHARLPLPRLHSAYADNRAQAVG</sequence>
<comment type="subcellular location">
    <subcellularLocation>
        <location evidence="4">Cytoplasm</location>
    </subcellularLocation>
</comment>
<dbReference type="GO" id="GO:1902208">
    <property type="term" value="P:regulation of bacterial-type flagellum assembly"/>
    <property type="evidence" value="ECO:0007669"/>
    <property type="project" value="UniProtKB-UniRule"/>
</dbReference>
<evidence type="ECO:0000256" key="1">
    <source>
        <dbReference type="ARBA" id="ARBA00022490"/>
    </source>
</evidence>
<dbReference type="GO" id="GO:0006109">
    <property type="term" value="P:regulation of carbohydrate metabolic process"/>
    <property type="evidence" value="ECO:0007669"/>
    <property type="project" value="InterPro"/>
</dbReference>
<accession>A0A5C5VA21</accession>
<comment type="subunit">
    <text evidence="4">Homodimer; the beta-strands of each monomer intercalate to form a hydrophobic core, while the alpha-helices form wings that extend away from the core.</text>
</comment>
<dbReference type="GO" id="GO:0044781">
    <property type="term" value="P:bacterial-type flagellum organization"/>
    <property type="evidence" value="ECO:0007669"/>
    <property type="project" value="UniProtKB-KW"/>
</dbReference>
<dbReference type="GO" id="GO:0005829">
    <property type="term" value="C:cytosol"/>
    <property type="evidence" value="ECO:0007669"/>
    <property type="project" value="TreeGrafter"/>
</dbReference>
<keyword evidence="6" id="KW-1185">Reference proteome</keyword>